<organism evidence="3 4">
    <name type="scientific">Neolewinella lacunae</name>
    <dbReference type="NCBI Taxonomy" id="1517758"/>
    <lineage>
        <taxon>Bacteria</taxon>
        <taxon>Pseudomonadati</taxon>
        <taxon>Bacteroidota</taxon>
        <taxon>Saprospiria</taxon>
        <taxon>Saprospirales</taxon>
        <taxon>Lewinellaceae</taxon>
        <taxon>Neolewinella</taxon>
    </lineage>
</organism>
<gene>
    <name evidence="3" type="ORF">H9S92_08835</name>
</gene>
<dbReference type="RefSeq" id="WP_187466351.1">
    <property type="nucleotide sequence ID" value="NZ_JACSIT010000093.1"/>
</dbReference>
<protein>
    <submittedName>
        <fullName evidence="3">T9SS type A sorting domain-containing protein</fullName>
    </submittedName>
</protein>
<accession>A0A923PKK4</accession>
<comment type="caution">
    <text evidence="3">The sequence shown here is derived from an EMBL/GenBank/DDBJ whole genome shotgun (WGS) entry which is preliminary data.</text>
</comment>
<sequence>MRLAKPHLRLFLLFVLSLCTAPNAQACTCGPPEPEYLCRYYSARPWEAIIHVSALPLDTITFLHAGSGREETAYFQPILILDVLNTSSIYSIGDTLLIPVGNTAACDPELEAFQSSPEYLIVAAYLDTNRVIYQSQDTVILSSQNLLHVPGLCDMPWVPVNNGVIERAVFISGARYTIEELRAELDACALATSTEQLERTYQPSIFPNPAAEQLNIRWATPGVQEISIRNANGQQVYHQANLEGTNALELRVNDLPAGLYFVAISTKAGVLMKKVMVR</sequence>
<dbReference type="EMBL" id="JACSIT010000093">
    <property type="protein sequence ID" value="MBC6994265.1"/>
    <property type="molecule type" value="Genomic_DNA"/>
</dbReference>
<feature type="signal peptide" evidence="1">
    <location>
        <begin position="1"/>
        <end position="26"/>
    </location>
</feature>
<dbReference type="Pfam" id="PF18962">
    <property type="entry name" value="Por_Secre_tail"/>
    <property type="match status" value="1"/>
</dbReference>
<keyword evidence="4" id="KW-1185">Reference proteome</keyword>
<keyword evidence="1" id="KW-0732">Signal</keyword>
<name>A0A923PKK4_9BACT</name>
<dbReference type="Proteomes" id="UP000650081">
    <property type="component" value="Unassembled WGS sequence"/>
</dbReference>
<feature type="domain" description="Secretion system C-terminal sorting" evidence="2">
    <location>
        <begin position="205"/>
        <end position="277"/>
    </location>
</feature>
<evidence type="ECO:0000313" key="3">
    <source>
        <dbReference type="EMBL" id="MBC6994265.1"/>
    </source>
</evidence>
<dbReference type="InterPro" id="IPR026444">
    <property type="entry name" value="Secre_tail"/>
</dbReference>
<evidence type="ECO:0000313" key="4">
    <source>
        <dbReference type="Proteomes" id="UP000650081"/>
    </source>
</evidence>
<reference evidence="3" key="1">
    <citation type="submission" date="2020-08" db="EMBL/GenBank/DDBJ databases">
        <title>Lewinella bacteria from marine environments.</title>
        <authorList>
            <person name="Zhong Y."/>
        </authorList>
    </citation>
    <scope>NUCLEOTIDE SEQUENCE</scope>
    <source>
        <strain evidence="3">KCTC 42187</strain>
    </source>
</reference>
<dbReference type="AlphaFoldDB" id="A0A923PKK4"/>
<proteinExistence type="predicted"/>
<feature type="chain" id="PRO_5038069702" evidence="1">
    <location>
        <begin position="27"/>
        <end position="278"/>
    </location>
</feature>
<evidence type="ECO:0000259" key="2">
    <source>
        <dbReference type="Pfam" id="PF18962"/>
    </source>
</evidence>
<dbReference type="NCBIfam" id="TIGR04183">
    <property type="entry name" value="Por_Secre_tail"/>
    <property type="match status" value="1"/>
</dbReference>
<evidence type="ECO:0000256" key="1">
    <source>
        <dbReference type="SAM" id="SignalP"/>
    </source>
</evidence>